<dbReference type="PROSITE" id="PS50235">
    <property type="entry name" value="USP_3"/>
    <property type="match status" value="1"/>
</dbReference>
<feature type="transmembrane region" description="Helical" evidence="3">
    <location>
        <begin position="470"/>
        <end position="489"/>
    </location>
</feature>
<reference evidence="5" key="1">
    <citation type="submission" date="2023-08" db="EMBL/GenBank/DDBJ databases">
        <title>Chromosome-level Genome Assembly of mud carp (Cirrhinus molitorella).</title>
        <authorList>
            <person name="Liu H."/>
        </authorList>
    </citation>
    <scope>NUCLEOTIDE SEQUENCE</scope>
    <source>
        <strain evidence="5">Prfri</strain>
        <tissue evidence="5">Muscle</tissue>
    </source>
</reference>
<dbReference type="InterPro" id="IPR028889">
    <property type="entry name" value="USP"/>
</dbReference>
<dbReference type="GO" id="GO:0006508">
    <property type="term" value="P:proteolysis"/>
    <property type="evidence" value="ECO:0007669"/>
    <property type="project" value="UniProtKB-KW"/>
</dbReference>
<evidence type="ECO:0000313" key="6">
    <source>
        <dbReference type="Proteomes" id="UP001187343"/>
    </source>
</evidence>
<dbReference type="EMBL" id="JAUYZG010000005">
    <property type="protein sequence ID" value="KAK2907359.1"/>
    <property type="molecule type" value="Genomic_DNA"/>
</dbReference>
<sequence>MLLCRSRIMEVLKRRQLENKPYIPASVQEQEQNIQLLQTNVANSDKELQDAEPDITEEKYKPKTKPEVILNIPGKTNEDSAHTETAKVCKQKSYSGLVNQGATCYLNAVLQTLFMTEEFRKAVDEPKSKNNPVSLQLFKLFGKLQYENGCASTEGITKTLDIRNVCEQKDAAEYFQKILNMVGPEMSKVFRGIMKDSITCLNQTCKAKSLEKENAFVFIPVPMQSQITVNVQNCINSHFKSTEMSGVYCETCKSMTDIEKAKFPPVLVLHLQRFSQDYRQMKYVKNNASAEIPFRLLLVDRKYDLYGIVNHRGTLTNGHYYAEIKSFDDQQWYQFNDSSVTMVILDPMKYEVPCDEKHFNSKLACLLLYKGPESLPEVIPKEDRLFPDGSITNSKAKAVDNEQSKSSPTEMVVSDGNDSSMAESAVVEPQNSVTNADVKASNLLKNDDPSTIQEFQFPIRKQSAVWRHDGITFSLICMFGFVFVIWFIINMLEW</sequence>
<evidence type="ECO:0000259" key="4">
    <source>
        <dbReference type="PROSITE" id="PS50235"/>
    </source>
</evidence>
<feature type="region of interest" description="Disordered" evidence="2">
    <location>
        <begin position="389"/>
        <end position="415"/>
    </location>
</feature>
<dbReference type="Pfam" id="PF00443">
    <property type="entry name" value="UCH"/>
    <property type="match status" value="1"/>
</dbReference>
<dbReference type="GO" id="GO:0004843">
    <property type="term" value="F:cysteine-type deubiquitinase activity"/>
    <property type="evidence" value="ECO:0007669"/>
    <property type="project" value="UniProtKB-UniRule"/>
</dbReference>
<dbReference type="AlphaFoldDB" id="A0AA88TUL0"/>
<dbReference type="Gene3D" id="3.90.70.10">
    <property type="entry name" value="Cysteine proteinases"/>
    <property type="match status" value="1"/>
</dbReference>
<gene>
    <name evidence="5" type="ORF">Q8A67_006344</name>
</gene>
<dbReference type="SUPFAM" id="SSF54001">
    <property type="entry name" value="Cysteine proteinases"/>
    <property type="match status" value="1"/>
</dbReference>
<feature type="domain" description="USP" evidence="4">
    <location>
        <begin position="95"/>
        <end position="372"/>
    </location>
</feature>
<dbReference type="PROSITE" id="PS00973">
    <property type="entry name" value="USP_2"/>
    <property type="match status" value="1"/>
</dbReference>
<comment type="catalytic activity">
    <reaction evidence="1">
        <text>Thiol-dependent hydrolysis of ester, thioester, amide, peptide and isopeptide bonds formed by the C-terminal Gly of ubiquitin (a 76-residue protein attached to proteins as an intracellular targeting signal).</text>
        <dbReference type="EC" id="3.4.19.12"/>
    </reaction>
</comment>
<proteinExistence type="inferred from homology"/>
<dbReference type="InterPro" id="IPR038765">
    <property type="entry name" value="Papain-like_cys_pep_sf"/>
</dbReference>
<keyword evidence="3" id="KW-1133">Transmembrane helix</keyword>
<keyword evidence="3" id="KW-0812">Transmembrane</keyword>
<dbReference type="InterPro" id="IPR018200">
    <property type="entry name" value="USP_CS"/>
</dbReference>
<dbReference type="EC" id="3.4.19.12" evidence="1"/>
<keyword evidence="6" id="KW-1185">Reference proteome</keyword>
<dbReference type="InterPro" id="IPR050164">
    <property type="entry name" value="Peptidase_C19"/>
</dbReference>
<accession>A0AA88TUL0</accession>
<dbReference type="GO" id="GO:0016579">
    <property type="term" value="P:protein deubiquitination"/>
    <property type="evidence" value="ECO:0007669"/>
    <property type="project" value="InterPro"/>
</dbReference>
<dbReference type="InterPro" id="IPR001394">
    <property type="entry name" value="Peptidase_C19_UCH"/>
</dbReference>
<dbReference type="GO" id="GO:0005634">
    <property type="term" value="C:nucleus"/>
    <property type="evidence" value="ECO:0007669"/>
    <property type="project" value="TreeGrafter"/>
</dbReference>
<comment type="caution">
    <text evidence="5">The sequence shown here is derived from an EMBL/GenBank/DDBJ whole genome shotgun (WGS) entry which is preliminary data.</text>
</comment>
<dbReference type="Proteomes" id="UP001187343">
    <property type="component" value="Unassembled WGS sequence"/>
</dbReference>
<comment type="similarity">
    <text evidence="1">Belongs to the peptidase C19 family.</text>
</comment>
<keyword evidence="3" id="KW-0472">Membrane</keyword>
<dbReference type="PANTHER" id="PTHR24006:SF899">
    <property type="entry name" value="UBIQUITIN CARBOXYL-TERMINAL HYDROLASE"/>
    <property type="match status" value="1"/>
</dbReference>
<name>A0AA88TUL0_9TELE</name>
<organism evidence="5 6">
    <name type="scientific">Cirrhinus molitorella</name>
    <name type="common">mud carp</name>
    <dbReference type="NCBI Taxonomy" id="172907"/>
    <lineage>
        <taxon>Eukaryota</taxon>
        <taxon>Metazoa</taxon>
        <taxon>Chordata</taxon>
        <taxon>Craniata</taxon>
        <taxon>Vertebrata</taxon>
        <taxon>Euteleostomi</taxon>
        <taxon>Actinopterygii</taxon>
        <taxon>Neopterygii</taxon>
        <taxon>Teleostei</taxon>
        <taxon>Ostariophysi</taxon>
        <taxon>Cypriniformes</taxon>
        <taxon>Cyprinidae</taxon>
        <taxon>Labeoninae</taxon>
        <taxon>Labeonini</taxon>
        <taxon>Cirrhinus</taxon>
    </lineage>
</organism>
<dbReference type="GO" id="GO:0005829">
    <property type="term" value="C:cytosol"/>
    <property type="evidence" value="ECO:0007669"/>
    <property type="project" value="TreeGrafter"/>
</dbReference>
<dbReference type="PANTHER" id="PTHR24006">
    <property type="entry name" value="UBIQUITIN CARBOXYL-TERMINAL HYDROLASE"/>
    <property type="match status" value="1"/>
</dbReference>
<keyword evidence="1" id="KW-0833">Ubl conjugation pathway</keyword>
<evidence type="ECO:0000256" key="1">
    <source>
        <dbReference type="RuleBase" id="RU366025"/>
    </source>
</evidence>
<keyword evidence="1" id="KW-0645">Protease</keyword>
<evidence type="ECO:0000313" key="5">
    <source>
        <dbReference type="EMBL" id="KAK2907359.1"/>
    </source>
</evidence>
<keyword evidence="1" id="KW-0788">Thiol protease</keyword>
<dbReference type="PROSITE" id="PS00972">
    <property type="entry name" value="USP_1"/>
    <property type="match status" value="1"/>
</dbReference>
<keyword evidence="1" id="KW-0378">Hydrolase</keyword>
<evidence type="ECO:0000256" key="2">
    <source>
        <dbReference type="SAM" id="MobiDB-lite"/>
    </source>
</evidence>
<protein>
    <recommendedName>
        <fullName evidence="1">Ubiquitin carboxyl-terminal hydrolase</fullName>
        <ecNumber evidence="1">3.4.19.12</ecNumber>
    </recommendedName>
</protein>
<evidence type="ECO:0000256" key="3">
    <source>
        <dbReference type="SAM" id="Phobius"/>
    </source>
</evidence>